<organism evidence="1 2">
    <name type="scientific">Candidatus Gottesmanbacteria bacterium RIFCSPHIGHO2_01_FULL_46_14</name>
    <dbReference type="NCBI Taxonomy" id="1798380"/>
    <lineage>
        <taxon>Bacteria</taxon>
        <taxon>Candidatus Gottesmaniibacteriota</taxon>
    </lineage>
</organism>
<dbReference type="Pfam" id="PF13671">
    <property type="entry name" value="AAA_33"/>
    <property type="match status" value="1"/>
</dbReference>
<dbReference type="EMBL" id="MFJJ01000010">
    <property type="protein sequence ID" value="OGG14919.1"/>
    <property type="molecule type" value="Genomic_DNA"/>
</dbReference>
<name>A0A1F5ZR35_9BACT</name>
<dbReference type="InterPro" id="IPR017101">
    <property type="entry name" value="P-loop_ATP/GTP-bd_All4644_prd"/>
</dbReference>
<reference evidence="1 2" key="1">
    <citation type="journal article" date="2016" name="Nat. Commun.">
        <title>Thousands of microbial genomes shed light on interconnected biogeochemical processes in an aquifer system.</title>
        <authorList>
            <person name="Anantharaman K."/>
            <person name="Brown C.T."/>
            <person name="Hug L.A."/>
            <person name="Sharon I."/>
            <person name="Castelle C.J."/>
            <person name="Probst A.J."/>
            <person name="Thomas B.C."/>
            <person name="Singh A."/>
            <person name="Wilkins M.J."/>
            <person name="Karaoz U."/>
            <person name="Brodie E.L."/>
            <person name="Williams K.H."/>
            <person name="Hubbard S.S."/>
            <person name="Banfield J.F."/>
        </authorList>
    </citation>
    <scope>NUCLEOTIDE SEQUENCE [LARGE SCALE GENOMIC DNA]</scope>
</reference>
<evidence type="ECO:0000313" key="1">
    <source>
        <dbReference type="EMBL" id="OGG14919.1"/>
    </source>
</evidence>
<gene>
    <name evidence="1" type="ORF">A2875_03080</name>
</gene>
<dbReference type="Proteomes" id="UP000177416">
    <property type="component" value="Unassembled WGS sequence"/>
</dbReference>
<sequence>MNETVLLIFCGLPFAGKTTLANELVKHFGWVRVDLDEINSERGLRELSNDEISNEDWKETYRISYERTELRLREGRTVINDTANFTREQRDKLRAIAEKVGTDSIVIYVNIPESVARQRWQSNRQTKERYDVRDEDFTEVADNFQPPTPDEHVISYDGSLSIESWIHEYFR</sequence>
<dbReference type="PIRSF" id="PIRSF037081">
    <property type="entry name" value="P-loop_All4644_prd"/>
    <property type="match status" value="1"/>
</dbReference>
<dbReference type="InterPro" id="IPR027417">
    <property type="entry name" value="P-loop_NTPase"/>
</dbReference>
<comment type="caution">
    <text evidence="1">The sequence shown here is derived from an EMBL/GenBank/DDBJ whole genome shotgun (WGS) entry which is preliminary data.</text>
</comment>
<evidence type="ECO:0000313" key="2">
    <source>
        <dbReference type="Proteomes" id="UP000177416"/>
    </source>
</evidence>
<accession>A0A1F5ZR35</accession>
<dbReference type="Gene3D" id="3.40.50.300">
    <property type="entry name" value="P-loop containing nucleotide triphosphate hydrolases"/>
    <property type="match status" value="1"/>
</dbReference>
<evidence type="ECO:0008006" key="3">
    <source>
        <dbReference type="Google" id="ProtNLM"/>
    </source>
</evidence>
<protein>
    <recommendedName>
        <fullName evidence="3">ATP-binding protein</fullName>
    </recommendedName>
</protein>
<dbReference type="AlphaFoldDB" id="A0A1F5ZR35"/>
<dbReference type="PANTHER" id="PTHR12435">
    <property type="match status" value="1"/>
</dbReference>
<proteinExistence type="predicted"/>
<dbReference type="SUPFAM" id="SSF52540">
    <property type="entry name" value="P-loop containing nucleoside triphosphate hydrolases"/>
    <property type="match status" value="1"/>
</dbReference>